<feature type="transmembrane region" description="Helical" evidence="8">
    <location>
        <begin position="235"/>
        <end position="255"/>
    </location>
</feature>
<feature type="transmembrane region" description="Helical" evidence="8">
    <location>
        <begin position="117"/>
        <end position="136"/>
    </location>
</feature>
<evidence type="ECO:0000313" key="11">
    <source>
        <dbReference type="Proteomes" id="UP000636956"/>
    </source>
</evidence>
<feature type="transmembrane region" description="Helical" evidence="8">
    <location>
        <begin position="142"/>
        <end position="160"/>
    </location>
</feature>
<evidence type="ECO:0000256" key="8">
    <source>
        <dbReference type="SAM" id="Phobius"/>
    </source>
</evidence>
<dbReference type="Proteomes" id="UP000636956">
    <property type="component" value="Unassembled WGS sequence"/>
</dbReference>
<evidence type="ECO:0000256" key="4">
    <source>
        <dbReference type="ARBA" id="ARBA00022679"/>
    </source>
</evidence>
<keyword evidence="3" id="KW-0328">Glycosyltransferase</keyword>
<dbReference type="RefSeq" id="WP_188741839.1">
    <property type="nucleotide sequence ID" value="NZ_BAABFW010000003.1"/>
</dbReference>
<gene>
    <name evidence="10" type="ORF">GCM10011372_04630</name>
</gene>
<evidence type="ECO:0000256" key="2">
    <source>
        <dbReference type="ARBA" id="ARBA00022475"/>
    </source>
</evidence>
<dbReference type="GO" id="GO:0005886">
    <property type="term" value="C:plasma membrane"/>
    <property type="evidence" value="ECO:0007669"/>
    <property type="project" value="UniProtKB-SubCell"/>
</dbReference>
<dbReference type="EMBL" id="BMMD01000002">
    <property type="protein sequence ID" value="GGJ69844.1"/>
    <property type="molecule type" value="Genomic_DNA"/>
</dbReference>
<dbReference type="Pfam" id="PF13231">
    <property type="entry name" value="PMT_2"/>
    <property type="match status" value="1"/>
</dbReference>
<feature type="transmembrane region" description="Helical" evidence="8">
    <location>
        <begin position="296"/>
        <end position="318"/>
    </location>
</feature>
<evidence type="ECO:0000259" key="9">
    <source>
        <dbReference type="Pfam" id="PF13231"/>
    </source>
</evidence>
<protein>
    <recommendedName>
        <fullName evidence="9">Glycosyltransferase RgtA/B/C/D-like domain-containing protein</fullName>
    </recommendedName>
</protein>
<dbReference type="GO" id="GO:0009103">
    <property type="term" value="P:lipopolysaccharide biosynthetic process"/>
    <property type="evidence" value="ECO:0007669"/>
    <property type="project" value="UniProtKB-ARBA"/>
</dbReference>
<feature type="transmembrane region" description="Helical" evidence="8">
    <location>
        <begin position="384"/>
        <end position="407"/>
    </location>
</feature>
<organism evidence="10 11">
    <name type="scientific">Agromyces bauzanensis</name>
    <dbReference type="NCBI Taxonomy" id="1308924"/>
    <lineage>
        <taxon>Bacteria</taxon>
        <taxon>Bacillati</taxon>
        <taxon>Actinomycetota</taxon>
        <taxon>Actinomycetes</taxon>
        <taxon>Micrococcales</taxon>
        <taxon>Microbacteriaceae</taxon>
        <taxon>Agromyces</taxon>
    </lineage>
</organism>
<keyword evidence="7 8" id="KW-0472">Membrane</keyword>
<evidence type="ECO:0000256" key="1">
    <source>
        <dbReference type="ARBA" id="ARBA00004651"/>
    </source>
</evidence>
<evidence type="ECO:0000313" key="10">
    <source>
        <dbReference type="EMBL" id="GGJ69844.1"/>
    </source>
</evidence>
<feature type="transmembrane region" description="Helical" evidence="8">
    <location>
        <begin position="31"/>
        <end position="55"/>
    </location>
</feature>
<keyword evidence="2" id="KW-1003">Cell membrane</keyword>
<feature type="domain" description="Glycosyltransferase RgtA/B/C/D-like" evidence="9">
    <location>
        <begin position="101"/>
        <end position="241"/>
    </location>
</feature>
<dbReference type="InterPro" id="IPR038731">
    <property type="entry name" value="RgtA/B/C-like"/>
</dbReference>
<dbReference type="PANTHER" id="PTHR33908:SF11">
    <property type="entry name" value="MEMBRANE PROTEIN"/>
    <property type="match status" value="1"/>
</dbReference>
<evidence type="ECO:0000256" key="6">
    <source>
        <dbReference type="ARBA" id="ARBA00022989"/>
    </source>
</evidence>
<sequence length="534" mass="58314">MTAATRAFEVEAPVAEASGPGARVRQAIERLLAAPDVITVTAIVLAATVICLWNLNGAPEFQDDEGTYAAQAVSVQRGDLAPYTYWYDHPPFGWVQLAALAWLPQLLEVGRGTDVEAMRVAMAAFSVATCVLVYLVCRRVGARLPFSVLAAGVYLLSPLSLELGRQVYLDGIATTWLLVAFWLALSPQRALWHHISAGVAFAIAVLSKITAAVLGPALLVALLDRTTWRGREFSIVGFLALGGLTIAVYPLMALLRGELISGPGHVSLQDAMGYQFVSRSGSGWIWDAGSHRFDLASSWIGIDPYLAVGGVFAGLVCLVARRTRWIPVAIACWAMPVVASQGYLPAMYVQGVLPFMAIAIGATADLTWHGLHRAIRMVAPGARIAGPALVAALITTAVVLIPVSNWVERDTRLMTRDLNADWHRTLEWAAANIPHDEVTLVPYSMWHDLNERGWNDPWTLVVLEKVDLDSRFELEHPDGWVAIDWIIEGPTVRRNIENLDLEEAGRAYADSEVVQSFGDWNVRRVIHPAPIDIE</sequence>
<accession>A0A917UNF2</accession>
<evidence type="ECO:0000256" key="3">
    <source>
        <dbReference type="ARBA" id="ARBA00022676"/>
    </source>
</evidence>
<keyword evidence="5 8" id="KW-0812">Transmembrane</keyword>
<dbReference type="GO" id="GO:0016763">
    <property type="term" value="F:pentosyltransferase activity"/>
    <property type="evidence" value="ECO:0007669"/>
    <property type="project" value="TreeGrafter"/>
</dbReference>
<keyword evidence="4" id="KW-0808">Transferase</keyword>
<name>A0A917UNF2_9MICO</name>
<dbReference type="AlphaFoldDB" id="A0A917UNF2"/>
<reference evidence="10" key="2">
    <citation type="submission" date="2020-09" db="EMBL/GenBank/DDBJ databases">
        <authorList>
            <person name="Sun Q."/>
            <person name="Zhou Y."/>
        </authorList>
    </citation>
    <scope>NUCLEOTIDE SEQUENCE</scope>
    <source>
        <strain evidence="10">CGMCC 1.8984</strain>
    </source>
</reference>
<proteinExistence type="predicted"/>
<dbReference type="PANTHER" id="PTHR33908">
    <property type="entry name" value="MANNOSYLTRANSFERASE YKCB-RELATED"/>
    <property type="match status" value="1"/>
</dbReference>
<keyword evidence="11" id="KW-1185">Reference proteome</keyword>
<feature type="transmembrane region" description="Helical" evidence="8">
    <location>
        <begin position="352"/>
        <end position="372"/>
    </location>
</feature>
<feature type="transmembrane region" description="Helical" evidence="8">
    <location>
        <begin position="197"/>
        <end position="223"/>
    </location>
</feature>
<comment type="subcellular location">
    <subcellularLocation>
        <location evidence="1">Cell membrane</location>
        <topology evidence="1">Multi-pass membrane protein</topology>
    </subcellularLocation>
</comment>
<dbReference type="InterPro" id="IPR050297">
    <property type="entry name" value="LipidA_mod_glycosyltrf_83"/>
</dbReference>
<reference evidence="10" key="1">
    <citation type="journal article" date="2014" name="Int. J. Syst. Evol. Microbiol.">
        <title>Complete genome sequence of Corynebacterium casei LMG S-19264T (=DSM 44701T), isolated from a smear-ripened cheese.</title>
        <authorList>
            <consortium name="US DOE Joint Genome Institute (JGI-PGF)"/>
            <person name="Walter F."/>
            <person name="Albersmeier A."/>
            <person name="Kalinowski J."/>
            <person name="Ruckert C."/>
        </authorList>
    </citation>
    <scope>NUCLEOTIDE SEQUENCE</scope>
    <source>
        <strain evidence="10">CGMCC 1.8984</strain>
    </source>
</reference>
<evidence type="ECO:0000256" key="7">
    <source>
        <dbReference type="ARBA" id="ARBA00023136"/>
    </source>
</evidence>
<keyword evidence="6 8" id="KW-1133">Transmembrane helix</keyword>
<comment type="caution">
    <text evidence="10">The sequence shown here is derived from an EMBL/GenBank/DDBJ whole genome shotgun (WGS) entry which is preliminary data.</text>
</comment>
<evidence type="ECO:0000256" key="5">
    <source>
        <dbReference type="ARBA" id="ARBA00022692"/>
    </source>
</evidence>